<dbReference type="EMBL" id="ML976978">
    <property type="protein sequence ID" value="KAF1962764.1"/>
    <property type="molecule type" value="Genomic_DNA"/>
</dbReference>
<reference evidence="3" key="1">
    <citation type="journal article" date="2020" name="Stud. Mycol.">
        <title>101 Dothideomycetes genomes: a test case for predicting lifestyles and emergence of pathogens.</title>
        <authorList>
            <person name="Haridas S."/>
            <person name="Albert R."/>
            <person name="Binder M."/>
            <person name="Bloem J."/>
            <person name="Labutti K."/>
            <person name="Salamov A."/>
            <person name="Andreopoulos B."/>
            <person name="Baker S."/>
            <person name="Barry K."/>
            <person name="Bills G."/>
            <person name="Bluhm B."/>
            <person name="Cannon C."/>
            <person name="Castanera R."/>
            <person name="Culley D."/>
            <person name="Daum C."/>
            <person name="Ezra D."/>
            <person name="Gonzalez J."/>
            <person name="Henrissat B."/>
            <person name="Kuo A."/>
            <person name="Liang C."/>
            <person name="Lipzen A."/>
            <person name="Lutzoni F."/>
            <person name="Magnuson J."/>
            <person name="Mondo S."/>
            <person name="Nolan M."/>
            <person name="Ohm R."/>
            <person name="Pangilinan J."/>
            <person name="Park H.-J."/>
            <person name="Ramirez L."/>
            <person name="Alfaro M."/>
            <person name="Sun H."/>
            <person name="Tritt A."/>
            <person name="Yoshinaga Y."/>
            <person name="Zwiers L.-H."/>
            <person name="Turgeon B."/>
            <person name="Goodwin S."/>
            <person name="Spatafora J."/>
            <person name="Crous P."/>
            <person name="Grigoriev I."/>
        </authorList>
    </citation>
    <scope>NUCLEOTIDE SEQUENCE</scope>
    <source>
        <strain evidence="3">CBS 675.92</strain>
    </source>
</reference>
<feature type="compositionally biased region" description="Low complexity" evidence="1">
    <location>
        <begin position="121"/>
        <end position="134"/>
    </location>
</feature>
<dbReference type="Proteomes" id="UP000800035">
    <property type="component" value="Unassembled WGS sequence"/>
</dbReference>
<organism evidence="3 4">
    <name type="scientific">Byssothecium circinans</name>
    <dbReference type="NCBI Taxonomy" id="147558"/>
    <lineage>
        <taxon>Eukaryota</taxon>
        <taxon>Fungi</taxon>
        <taxon>Dikarya</taxon>
        <taxon>Ascomycota</taxon>
        <taxon>Pezizomycotina</taxon>
        <taxon>Dothideomycetes</taxon>
        <taxon>Pleosporomycetidae</taxon>
        <taxon>Pleosporales</taxon>
        <taxon>Massarineae</taxon>
        <taxon>Massarinaceae</taxon>
        <taxon>Byssothecium</taxon>
    </lineage>
</organism>
<dbReference type="InterPro" id="IPR052061">
    <property type="entry name" value="PTE-AB_protein"/>
</dbReference>
<evidence type="ECO:0000256" key="2">
    <source>
        <dbReference type="SAM" id="Phobius"/>
    </source>
</evidence>
<keyword evidence="2" id="KW-0812">Transmembrane</keyword>
<name>A0A6A5UDJ3_9PLEO</name>
<keyword evidence="2" id="KW-0472">Membrane</keyword>
<feature type="transmembrane region" description="Helical" evidence="2">
    <location>
        <begin position="53"/>
        <end position="69"/>
    </location>
</feature>
<dbReference type="SUPFAM" id="SSF54637">
    <property type="entry name" value="Thioesterase/thiol ester dehydrase-isomerase"/>
    <property type="match status" value="1"/>
</dbReference>
<dbReference type="Gene3D" id="3.10.129.10">
    <property type="entry name" value="Hotdog Thioesterase"/>
    <property type="match status" value="1"/>
</dbReference>
<feature type="region of interest" description="Disordered" evidence="1">
    <location>
        <begin position="25"/>
        <end position="45"/>
    </location>
</feature>
<evidence type="ECO:0000313" key="4">
    <source>
        <dbReference type="Proteomes" id="UP000800035"/>
    </source>
</evidence>
<protein>
    <recommendedName>
        <fullName evidence="5">Thioesterase domain-containing protein</fullName>
    </recommendedName>
</protein>
<sequence>MNRLRPIPIPSLSSLYRHAIQRNTRRLAQTPAQPTATPAPAPSKPRRFRAARIWYGLVFAGGLGLGFIVKDFVGASPWPAPGTQEDELYLKACTKEIEDLDIVKYMRSQSRPRQTDPTTDSGSPPATPTSQQSSEAEAEQKAWIELDIKNNITESKDDWGYRTRTATFQSMAGTRGLGVQRAFMNAETGELVAVVWIGKSLSGWPGLAHGGAIATIFQDCMARMVAGPAAKWSWLPSWKDMTKKAQPGEAKETVEIVGTLEDVNGDLLVRAKGTYPVAG</sequence>
<evidence type="ECO:0000313" key="3">
    <source>
        <dbReference type="EMBL" id="KAF1962764.1"/>
    </source>
</evidence>
<gene>
    <name evidence="3" type="ORF">CC80DRAFT_398892</name>
</gene>
<keyword evidence="4" id="KW-1185">Reference proteome</keyword>
<evidence type="ECO:0008006" key="5">
    <source>
        <dbReference type="Google" id="ProtNLM"/>
    </source>
</evidence>
<dbReference type="OrthoDB" id="506431at2759"/>
<dbReference type="PANTHER" id="PTHR47260:SF1">
    <property type="entry name" value="UPF0644 PROTEIN PB2B4.06"/>
    <property type="match status" value="1"/>
</dbReference>
<dbReference type="AlphaFoldDB" id="A0A6A5UDJ3"/>
<keyword evidence="2" id="KW-1133">Transmembrane helix</keyword>
<feature type="region of interest" description="Disordered" evidence="1">
    <location>
        <begin position="107"/>
        <end position="140"/>
    </location>
</feature>
<proteinExistence type="predicted"/>
<dbReference type="PANTHER" id="PTHR47260">
    <property type="entry name" value="UPF0644 PROTEIN PB2B4.06"/>
    <property type="match status" value="1"/>
</dbReference>
<feature type="compositionally biased region" description="Polar residues" evidence="1">
    <location>
        <begin position="107"/>
        <end position="120"/>
    </location>
</feature>
<accession>A0A6A5UDJ3</accession>
<evidence type="ECO:0000256" key="1">
    <source>
        <dbReference type="SAM" id="MobiDB-lite"/>
    </source>
</evidence>
<dbReference type="InterPro" id="IPR029069">
    <property type="entry name" value="HotDog_dom_sf"/>
</dbReference>